<dbReference type="AlphaFoldDB" id="A0A5Q0BKY5"/>
<dbReference type="InParanoid" id="A0A5Q0BKY5"/>
<proteinExistence type="predicted"/>
<organism evidence="1 2">
    <name type="scientific">Candidatus Methylospira mobilis</name>
    <dbReference type="NCBI Taxonomy" id="1808979"/>
    <lineage>
        <taxon>Bacteria</taxon>
        <taxon>Pseudomonadati</taxon>
        <taxon>Pseudomonadota</taxon>
        <taxon>Gammaproteobacteria</taxon>
        <taxon>Methylococcales</taxon>
        <taxon>Methylococcaceae</taxon>
        <taxon>Candidatus Methylospira</taxon>
    </lineage>
</organism>
<dbReference type="RefSeq" id="WP_153250218.1">
    <property type="nucleotide sequence ID" value="NZ_CP044205.1"/>
</dbReference>
<accession>A0A5Q0BKY5</accession>
<dbReference type="OrthoDB" id="1157001at2"/>
<name>A0A5Q0BKY5_9GAMM</name>
<evidence type="ECO:0000313" key="2">
    <source>
        <dbReference type="Proteomes" id="UP000325755"/>
    </source>
</evidence>
<dbReference type="KEGG" id="mmob:F6R98_17745"/>
<sequence>MPEQITVTAALLDSGREFTVLPADHQGEMPPLQRRRLKLGTVMELNQAVLKELNPENAATHLPPVSVPWPDKTERDNMRPALLTYIRVFGEHDLSCYDCSLTLPKYLRVGATPDVASELVFSYRLGEIPGFEYSVADG</sequence>
<keyword evidence="2" id="KW-1185">Reference proteome</keyword>
<dbReference type="Proteomes" id="UP000325755">
    <property type="component" value="Chromosome"/>
</dbReference>
<gene>
    <name evidence="1" type="ORF">F6R98_17745</name>
</gene>
<reference evidence="1 2" key="1">
    <citation type="submission" date="2019-09" db="EMBL/GenBank/DDBJ databases">
        <title>Ecophysiology of the spiral-shaped methanotroph Methylospira mobilis as revealed by the complete genome sequence.</title>
        <authorList>
            <person name="Oshkin I.Y."/>
            <person name="Dedysh S.N."/>
            <person name="Miroshnikov K."/>
            <person name="Danilova O.V."/>
            <person name="Hakobyan A."/>
            <person name="Liesack W."/>
        </authorList>
    </citation>
    <scope>NUCLEOTIDE SEQUENCE [LARGE SCALE GENOMIC DNA]</scope>
    <source>
        <strain evidence="1 2">Shm1</strain>
    </source>
</reference>
<protein>
    <submittedName>
        <fullName evidence="1">Uncharacterized protein</fullName>
    </submittedName>
</protein>
<evidence type="ECO:0000313" key="1">
    <source>
        <dbReference type="EMBL" id="QFY44249.1"/>
    </source>
</evidence>
<dbReference type="EMBL" id="CP044205">
    <property type="protein sequence ID" value="QFY44249.1"/>
    <property type="molecule type" value="Genomic_DNA"/>
</dbReference>